<feature type="domain" description="Beta-ketoacyl-[acyl-carrier-protein] synthase III C-terminal" evidence="3">
    <location>
        <begin position="253"/>
        <end position="341"/>
    </location>
</feature>
<dbReference type="OrthoDB" id="7055207at2"/>
<protein>
    <recommendedName>
        <fullName evidence="3">Beta-ketoacyl-[acyl-carrier-protein] synthase III C-terminal domain-containing protein</fullName>
    </recommendedName>
</protein>
<dbReference type="SUPFAM" id="SSF53901">
    <property type="entry name" value="Thiolase-like"/>
    <property type="match status" value="1"/>
</dbReference>
<keyword evidence="2" id="KW-0012">Acyltransferase</keyword>
<dbReference type="GO" id="GO:0016747">
    <property type="term" value="F:acyltransferase activity, transferring groups other than amino-acyl groups"/>
    <property type="evidence" value="ECO:0007669"/>
    <property type="project" value="UniProtKB-ARBA"/>
</dbReference>
<organism evidence="4 5">
    <name type="scientific">Kitasatospora phosalacinea</name>
    <dbReference type="NCBI Taxonomy" id="2065"/>
    <lineage>
        <taxon>Bacteria</taxon>
        <taxon>Bacillati</taxon>
        <taxon>Actinomycetota</taxon>
        <taxon>Actinomycetes</taxon>
        <taxon>Kitasatosporales</taxon>
        <taxon>Streptomycetaceae</taxon>
        <taxon>Kitasatospora</taxon>
    </lineage>
</organism>
<sequence>MDGYETGAPLFVAGCASWLPPAVSAEQAVAAGEVTARDAARTGVTSVTVSTGQSAPEMAALAARIALRRAECPPQDIGLVLHASLYDQGHDLWAPASYVQRRALGELPVHAPAMEVKQVSNGGMASLELAAAYLRAGTDRPAALLTSGDVFCPPAFRRWTSDPGTVYADGGAALVLSREGGFARLLGHFTASEPRLEGMHRGDAPFAPEASGLRRVVDLDRCKREFLAETGRAAAVAWVGGGQRRTLVDGLAALGLDVGGVARFVLPHLGGRRLAATYFQPFGIAPEQSTWPWSRSIGHLGGGDQFAGLAHLVETKQVGPGDRVALVGVGAGFSWSCAVVEVLACPDWAVSDTWADDAEDAPGARADG</sequence>
<dbReference type="PANTHER" id="PTHR34069">
    <property type="entry name" value="3-OXOACYL-[ACYL-CARRIER-PROTEIN] SYNTHASE 3"/>
    <property type="match status" value="1"/>
</dbReference>
<comment type="caution">
    <text evidence="4">The sequence shown here is derived from an EMBL/GenBank/DDBJ whole genome shotgun (WGS) entry which is preliminary data.</text>
</comment>
<evidence type="ECO:0000256" key="1">
    <source>
        <dbReference type="ARBA" id="ARBA00022679"/>
    </source>
</evidence>
<accession>A0A9W6UN09</accession>
<evidence type="ECO:0000259" key="3">
    <source>
        <dbReference type="Pfam" id="PF08541"/>
    </source>
</evidence>
<dbReference type="Gene3D" id="3.40.47.10">
    <property type="match status" value="2"/>
</dbReference>
<gene>
    <name evidence="4" type="ORF">Kpho01_23550</name>
</gene>
<dbReference type="InterPro" id="IPR016039">
    <property type="entry name" value="Thiolase-like"/>
</dbReference>
<dbReference type="AlphaFoldDB" id="A0A9W6UN09"/>
<evidence type="ECO:0000313" key="4">
    <source>
        <dbReference type="EMBL" id="GLW54344.1"/>
    </source>
</evidence>
<evidence type="ECO:0000313" key="5">
    <source>
        <dbReference type="Proteomes" id="UP001165143"/>
    </source>
</evidence>
<dbReference type="PANTHER" id="PTHR34069:SF2">
    <property type="entry name" value="BETA-KETOACYL-[ACYL-CARRIER-PROTEIN] SYNTHASE III"/>
    <property type="match status" value="1"/>
</dbReference>
<dbReference type="InterPro" id="IPR013747">
    <property type="entry name" value="ACP_syn_III_C"/>
</dbReference>
<keyword evidence="1" id="KW-0808">Transferase</keyword>
<proteinExistence type="predicted"/>
<reference evidence="4" key="1">
    <citation type="submission" date="2023-02" db="EMBL/GenBank/DDBJ databases">
        <title>Kitasatospora phosalacinea NBRC 14362.</title>
        <authorList>
            <person name="Ichikawa N."/>
            <person name="Sato H."/>
            <person name="Tonouchi N."/>
        </authorList>
    </citation>
    <scope>NUCLEOTIDE SEQUENCE</scope>
    <source>
        <strain evidence="4">NBRC 14362</strain>
    </source>
</reference>
<name>A0A9W6UN09_9ACTN</name>
<evidence type="ECO:0000256" key="2">
    <source>
        <dbReference type="ARBA" id="ARBA00023315"/>
    </source>
</evidence>
<dbReference type="EMBL" id="BSRX01000011">
    <property type="protein sequence ID" value="GLW54344.1"/>
    <property type="molecule type" value="Genomic_DNA"/>
</dbReference>
<dbReference type="GO" id="GO:0044550">
    <property type="term" value="P:secondary metabolite biosynthetic process"/>
    <property type="evidence" value="ECO:0007669"/>
    <property type="project" value="TreeGrafter"/>
</dbReference>
<dbReference type="RefSeq" id="WP_051778030.1">
    <property type="nucleotide sequence ID" value="NZ_BSRX01000011.1"/>
</dbReference>
<dbReference type="Pfam" id="PF08541">
    <property type="entry name" value="ACP_syn_III_C"/>
    <property type="match status" value="1"/>
</dbReference>
<dbReference type="CDD" id="cd00827">
    <property type="entry name" value="init_cond_enzymes"/>
    <property type="match status" value="1"/>
</dbReference>
<dbReference type="Proteomes" id="UP001165143">
    <property type="component" value="Unassembled WGS sequence"/>
</dbReference>